<keyword evidence="10" id="KW-1185">Reference proteome</keyword>
<dbReference type="AlphaFoldDB" id="A0A2R4XHR6"/>
<keyword evidence="7" id="KW-0813">Transport</keyword>
<dbReference type="Pfam" id="PF02472">
    <property type="entry name" value="ExbD"/>
    <property type="match status" value="1"/>
</dbReference>
<dbReference type="InterPro" id="IPR003400">
    <property type="entry name" value="ExbD"/>
</dbReference>
<dbReference type="GO" id="GO:0005886">
    <property type="term" value="C:plasma membrane"/>
    <property type="evidence" value="ECO:0007669"/>
    <property type="project" value="UniProtKB-SubCell"/>
</dbReference>
<keyword evidence="7" id="KW-0653">Protein transport</keyword>
<evidence type="ECO:0000256" key="1">
    <source>
        <dbReference type="ARBA" id="ARBA00004162"/>
    </source>
</evidence>
<comment type="similarity">
    <text evidence="2 7">Belongs to the ExbD/TolR family.</text>
</comment>
<sequence>MHIRRRHFDEPPEINLIPLIDVLLVIIIFLAVSTTFSVERSIEVSLPQAQTQGDLPESLELTITTDGQFALQGRLLADNSQQTLIASLRSTPDITEQTILIIRADASATHQSVVNAMQAARAAGLGKISFAARTPD</sequence>
<evidence type="ECO:0000256" key="3">
    <source>
        <dbReference type="ARBA" id="ARBA00022475"/>
    </source>
</evidence>
<protein>
    <submittedName>
        <fullName evidence="9">Biopolymer transporter ExbD</fullName>
    </submittedName>
</protein>
<proteinExistence type="inferred from homology"/>
<evidence type="ECO:0000313" key="10">
    <source>
        <dbReference type="Proteomes" id="UP000244571"/>
    </source>
</evidence>
<dbReference type="GO" id="GO:0015031">
    <property type="term" value="P:protein transport"/>
    <property type="evidence" value="ECO:0007669"/>
    <property type="project" value="UniProtKB-KW"/>
</dbReference>
<evidence type="ECO:0000256" key="7">
    <source>
        <dbReference type="RuleBase" id="RU003879"/>
    </source>
</evidence>
<dbReference type="Proteomes" id="UP000244571">
    <property type="component" value="Chromosome"/>
</dbReference>
<dbReference type="Gene3D" id="3.30.420.270">
    <property type="match status" value="1"/>
</dbReference>
<feature type="transmembrane region" description="Helical" evidence="8">
    <location>
        <begin position="16"/>
        <end position="38"/>
    </location>
</feature>
<dbReference type="GO" id="GO:0022857">
    <property type="term" value="F:transmembrane transporter activity"/>
    <property type="evidence" value="ECO:0007669"/>
    <property type="project" value="InterPro"/>
</dbReference>
<evidence type="ECO:0000313" key="9">
    <source>
        <dbReference type="EMBL" id="AWB33357.1"/>
    </source>
</evidence>
<keyword evidence="5 8" id="KW-1133">Transmembrane helix</keyword>
<comment type="subcellular location">
    <subcellularLocation>
        <location evidence="1">Cell membrane</location>
        <topology evidence="1">Single-pass membrane protein</topology>
    </subcellularLocation>
    <subcellularLocation>
        <location evidence="7">Cell membrane</location>
        <topology evidence="7">Single-pass type II membrane protein</topology>
    </subcellularLocation>
</comment>
<keyword evidence="3" id="KW-1003">Cell membrane</keyword>
<accession>A0A2R4XHR6</accession>
<dbReference type="PANTHER" id="PTHR30558:SF7">
    <property type="entry name" value="TOL-PAL SYSTEM PROTEIN TOLR"/>
    <property type="match status" value="1"/>
</dbReference>
<evidence type="ECO:0000256" key="5">
    <source>
        <dbReference type="ARBA" id="ARBA00022989"/>
    </source>
</evidence>
<evidence type="ECO:0000256" key="4">
    <source>
        <dbReference type="ARBA" id="ARBA00022692"/>
    </source>
</evidence>
<dbReference type="EMBL" id="CP028901">
    <property type="protein sequence ID" value="AWB33357.1"/>
    <property type="molecule type" value="Genomic_DNA"/>
</dbReference>
<dbReference type="OrthoDB" id="424972at2"/>
<keyword evidence="4 7" id="KW-0812">Transmembrane</keyword>
<evidence type="ECO:0000256" key="2">
    <source>
        <dbReference type="ARBA" id="ARBA00005811"/>
    </source>
</evidence>
<reference evidence="9 10" key="1">
    <citation type="submission" date="2018-04" db="EMBL/GenBank/DDBJ databases">
        <title>Bordetella sp. HZ20 isolated from seawater.</title>
        <authorList>
            <person name="Sun C."/>
        </authorList>
    </citation>
    <scope>NUCLEOTIDE SEQUENCE [LARGE SCALE GENOMIC DNA]</scope>
    <source>
        <strain evidence="9 10">HZ20</strain>
    </source>
</reference>
<dbReference type="PANTHER" id="PTHR30558">
    <property type="entry name" value="EXBD MEMBRANE COMPONENT OF PMF-DRIVEN MACROMOLECULE IMPORT SYSTEM"/>
    <property type="match status" value="1"/>
</dbReference>
<gene>
    <name evidence="9" type="ORF">DBV39_06165</name>
</gene>
<organism evidence="9 10">
    <name type="scientific">Orrella marina</name>
    <dbReference type="NCBI Taxonomy" id="2163011"/>
    <lineage>
        <taxon>Bacteria</taxon>
        <taxon>Pseudomonadati</taxon>
        <taxon>Pseudomonadota</taxon>
        <taxon>Betaproteobacteria</taxon>
        <taxon>Burkholderiales</taxon>
        <taxon>Alcaligenaceae</taxon>
        <taxon>Orrella</taxon>
    </lineage>
</organism>
<evidence type="ECO:0000256" key="6">
    <source>
        <dbReference type="ARBA" id="ARBA00023136"/>
    </source>
</evidence>
<name>A0A2R4XHR6_9BURK</name>
<dbReference type="RefSeq" id="WP_108620786.1">
    <property type="nucleotide sequence ID" value="NZ_CP028901.1"/>
</dbReference>
<keyword evidence="6 8" id="KW-0472">Membrane</keyword>
<evidence type="ECO:0000256" key="8">
    <source>
        <dbReference type="SAM" id="Phobius"/>
    </source>
</evidence>
<dbReference type="KEGG" id="boz:DBV39_06165"/>